<gene>
    <name evidence="1" type="ORF">DFP72DRAFT_1119850</name>
</gene>
<dbReference type="Gene3D" id="3.80.10.10">
    <property type="entry name" value="Ribonuclease Inhibitor"/>
    <property type="match status" value="1"/>
</dbReference>
<protein>
    <submittedName>
        <fullName evidence="1">Uncharacterized protein</fullName>
    </submittedName>
</protein>
<evidence type="ECO:0000313" key="2">
    <source>
        <dbReference type="Proteomes" id="UP000521943"/>
    </source>
</evidence>
<dbReference type="EMBL" id="JACGCI010000290">
    <property type="protein sequence ID" value="KAF6741111.1"/>
    <property type="molecule type" value="Genomic_DNA"/>
</dbReference>
<dbReference type="SUPFAM" id="SSF52047">
    <property type="entry name" value="RNI-like"/>
    <property type="match status" value="1"/>
</dbReference>
<organism evidence="1 2">
    <name type="scientific">Ephemerocybe angulata</name>
    <dbReference type="NCBI Taxonomy" id="980116"/>
    <lineage>
        <taxon>Eukaryota</taxon>
        <taxon>Fungi</taxon>
        <taxon>Dikarya</taxon>
        <taxon>Basidiomycota</taxon>
        <taxon>Agaricomycotina</taxon>
        <taxon>Agaricomycetes</taxon>
        <taxon>Agaricomycetidae</taxon>
        <taxon>Agaricales</taxon>
        <taxon>Agaricineae</taxon>
        <taxon>Psathyrellaceae</taxon>
        <taxon>Ephemerocybe</taxon>
    </lineage>
</organism>
<keyword evidence="2" id="KW-1185">Reference proteome</keyword>
<evidence type="ECO:0000313" key="1">
    <source>
        <dbReference type="EMBL" id="KAF6741111.1"/>
    </source>
</evidence>
<comment type="caution">
    <text evidence="1">The sequence shown here is derived from an EMBL/GenBank/DDBJ whole genome shotgun (WGS) entry which is preliminary data.</text>
</comment>
<dbReference type="InterPro" id="IPR032675">
    <property type="entry name" value="LRR_dom_sf"/>
</dbReference>
<dbReference type="OrthoDB" id="3543113at2759"/>
<proteinExistence type="predicted"/>
<reference evidence="1 2" key="1">
    <citation type="submission" date="2020-07" db="EMBL/GenBank/DDBJ databases">
        <title>Comparative genomics of pyrophilous fungi reveals a link between fire events and developmental genes.</title>
        <authorList>
            <consortium name="DOE Joint Genome Institute"/>
            <person name="Steindorff A.S."/>
            <person name="Carver A."/>
            <person name="Calhoun S."/>
            <person name="Stillman K."/>
            <person name="Liu H."/>
            <person name="Lipzen A."/>
            <person name="Pangilinan J."/>
            <person name="Labutti K."/>
            <person name="Bruns T.D."/>
            <person name="Grigoriev I.V."/>
        </authorList>
    </citation>
    <scope>NUCLEOTIDE SEQUENCE [LARGE SCALE GENOMIC DNA]</scope>
    <source>
        <strain evidence="1 2">CBS 144469</strain>
    </source>
</reference>
<name>A0A8H6LU17_9AGAR</name>
<sequence length="531" mass="60335">MHQALRIPELIRSLFDQLSLESSLAMALTSHTFLEPGLDRIWRKLCCFEQLVASMPDDLFRKTSEDVGGGFDIHVLFLRRALTAKDIERHKRFYAPKIRNLQFTIPFWGEEFTILSNEAFQALQVVTKGQPGALTPRLEMVHGWLPVDEEIAKLKIDPFLNYGASYLSLFLGDHVHSLDLRAYPRLPLWMTTLRCVLEQSLSLRELTLTSDTTRSLEGLLDLQSWTKLERLSILVSDMTTSTMNQISRLPRLSFLSIRLRSPLSTLADQSTRFQSLEELKICADSIDSVIKSLDGLPRLKMLKRLNLVFFYSAPRDDVEAIIGTIQEQNPSNLESFVWKDNTFGIGPGVAPMDIDLDDTIDISPFFQFKHLRRLTIQIAQTIQLTPLQVTQIPVSWPHIEELILCGPALYYQPPLIDHTHILSVMASCRSLTTIGLRFDSTRITGNETSPTSLSRIRAFHVDCLSPIVSPSRVLKFMSANFSKTMPFLLQNGSSFEEHDTAPQPIGSFQRWEAVLEGWRKLMRDAAQSSQS</sequence>
<dbReference type="Proteomes" id="UP000521943">
    <property type="component" value="Unassembled WGS sequence"/>
</dbReference>
<accession>A0A8H6LU17</accession>
<dbReference type="AlphaFoldDB" id="A0A8H6LU17"/>